<keyword evidence="2" id="KW-0560">Oxidoreductase</keyword>
<dbReference type="PANTHER" id="PTHR43639">
    <property type="entry name" value="OXIDOREDUCTASE, SHORT-CHAIN DEHYDROGENASE/REDUCTASE FAMILY (AFU_ORTHOLOGUE AFUA_5G02870)"/>
    <property type="match status" value="1"/>
</dbReference>
<evidence type="ECO:0000313" key="3">
    <source>
        <dbReference type="EMBL" id="OYR55795.1"/>
    </source>
</evidence>
<dbReference type="InterPro" id="IPR002347">
    <property type="entry name" value="SDR_fam"/>
</dbReference>
<dbReference type="PROSITE" id="PS00061">
    <property type="entry name" value="ADH_SHORT"/>
    <property type="match status" value="1"/>
</dbReference>
<comment type="similarity">
    <text evidence="1">Belongs to the short-chain dehydrogenases/reductases (SDR) family.</text>
</comment>
<dbReference type="InterPro" id="IPR020904">
    <property type="entry name" value="Sc_DH/Rdtase_CS"/>
</dbReference>
<evidence type="ECO:0000256" key="2">
    <source>
        <dbReference type="ARBA" id="ARBA00023002"/>
    </source>
</evidence>
<dbReference type="AlphaFoldDB" id="A0A256IGX5"/>
<evidence type="ECO:0000256" key="1">
    <source>
        <dbReference type="ARBA" id="ARBA00006484"/>
    </source>
</evidence>
<proteinExistence type="inferred from homology"/>
<dbReference type="InterPro" id="IPR036291">
    <property type="entry name" value="NAD(P)-bd_dom_sf"/>
</dbReference>
<comment type="caution">
    <text evidence="3">The sequence shown here is derived from an EMBL/GenBank/DDBJ whole genome shotgun (WGS) entry which is preliminary data.</text>
</comment>
<dbReference type="GO" id="GO:0016491">
    <property type="term" value="F:oxidoreductase activity"/>
    <property type="evidence" value="ECO:0007669"/>
    <property type="project" value="UniProtKB-KW"/>
</dbReference>
<dbReference type="PRINTS" id="PR00080">
    <property type="entry name" value="SDRFAMILY"/>
</dbReference>
<dbReference type="RefSeq" id="WP_094532884.1">
    <property type="nucleotide sequence ID" value="NZ_NHPJ01000097.1"/>
</dbReference>
<dbReference type="Gene3D" id="3.40.50.720">
    <property type="entry name" value="NAD(P)-binding Rossmann-like Domain"/>
    <property type="match status" value="1"/>
</dbReference>
<keyword evidence="4" id="KW-1185">Reference proteome</keyword>
<dbReference type="EMBL" id="NHPJ01000097">
    <property type="protein sequence ID" value="OYR55795.1"/>
    <property type="molecule type" value="Genomic_DNA"/>
</dbReference>
<accession>A0A256IGX5</accession>
<dbReference type="Pfam" id="PF13561">
    <property type="entry name" value="adh_short_C2"/>
    <property type="match status" value="1"/>
</dbReference>
<gene>
    <name evidence="3" type="ORF">DJ70_10755</name>
</gene>
<dbReference type="SUPFAM" id="SSF51735">
    <property type="entry name" value="NAD(P)-binding Rossmann-fold domains"/>
    <property type="match status" value="1"/>
</dbReference>
<dbReference type="OrthoDB" id="7442at2157"/>
<dbReference type="Proteomes" id="UP000216308">
    <property type="component" value="Unassembled WGS sequence"/>
</dbReference>
<dbReference type="CDD" id="cd05233">
    <property type="entry name" value="SDR_c"/>
    <property type="match status" value="1"/>
</dbReference>
<dbReference type="PANTHER" id="PTHR43639:SF1">
    <property type="entry name" value="SHORT-CHAIN DEHYDROGENASE_REDUCTASE FAMILY PROTEIN"/>
    <property type="match status" value="1"/>
</dbReference>
<reference evidence="3 4" key="1">
    <citation type="journal article" date="2014" name="Front. Microbiol.">
        <title>Population and genomic analysis of the genus Halorubrum.</title>
        <authorList>
            <person name="Fullmer M.S."/>
            <person name="Soucy S.M."/>
            <person name="Swithers K.S."/>
            <person name="Makkay A.M."/>
            <person name="Wheeler R."/>
            <person name="Ventosa A."/>
            <person name="Gogarten J.P."/>
            <person name="Papke R.T."/>
        </authorList>
    </citation>
    <scope>NUCLEOTIDE SEQUENCE [LARGE SCALE GENOMIC DNA]</scope>
    <source>
        <strain evidence="3 4">Cb34</strain>
    </source>
</reference>
<sequence length="241" mass="26283">MQSVIVTGDSRGLGTATVQALLAETEYQIIGISRSESENTEEFEEEYPDRYCHINFDLSNPEKISDLYQEELKPRGPIYGLVNNAAMAYDDLVTNASVSPLEQMFRINVLSSIFLSKFSLRDMMLNRTEGALVHVSSVSTATGYKGLSMYAATKGALEAFSLNTAREWGGRGIRSNCVVPGFMNTSMTDSLDEDVKDRIYNRTGLGEPTQQASVAETIVFLLSGGASSITGETIRVDSGTL</sequence>
<organism evidence="3 4">
    <name type="scientific">Halorubrum halodurans</name>
    <dbReference type="NCBI Taxonomy" id="1383851"/>
    <lineage>
        <taxon>Archaea</taxon>
        <taxon>Methanobacteriati</taxon>
        <taxon>Methanobacteriota</taxon>
        <taxon>Stenosarchaea group</taxon>
        <taxon>Halobacteria</taxon>
        <taxon>Halobacteriales</taxon>
        <taxon>Haloferacaceae</taxon>
        <taxon>Halorubrum</taxon>
    </lineage>
</organism>
<dbReference type="PRINTS" id="PR00081">
    <property type="entry name" value="GDHRDH"/>
</dbReference>
<name>A0A256IGX5_9EURY</name>
<evidence type="ECO:0000313" key="4">
    <source>
        <dbReference type="Proteomes" id="UP000216308"/>
    </source>
</evidence>
<protein>
    <submittedName>
        <fullName evidence="3">3-oxoacyl-ACP reductase</fullName>
    </submittedName>
</protein>